<comment type="caution">
    <text evidence="1">The sequence shown here is derived from an EMBL/GenBank/DDBJ whole genome shotgun (WGS) entry which is preliminary data.</text>
</comment>
<evidence type="ECO:0000313" key="1">
    <source>
        <dbReference type="EMBL" id="GBL96195.1"/>
    </source>
</evidence>
<dbReference type="Proteomes" id="UP000499080">
    <property type="component" value="Unassembled WGS sequence"/>
</dbReference>
<gene>
    <name evidence="1" type="ORF">AVEN_118741_1</name>
</gene>
<organism evidence="1 2">
    <name type="scientific">Araneus ventricosus</name>
    <name type="common">Orbweaver spider</name>
    <name type="synonym">Epeira ventricosa</name>
    <dbReference type="NCBI Taxonomy" id="182803"/>
    <lineage>
        <taxon>Eukaryota</taxon>
        <taxon>Metazoa</taxon>
        <taxon>Ecdysozoa</taxon>
        <taxon>Arthropoda</taxon>
        <taxon>Chelicerata</taxon>
        <taxon>Arachnida</taxon>
        <taxon>Araneae</taxon>
        <taxon>Araneomorphae</taxon>
        <taxon>Entelegynae</taxon>
        <taxon>Araneoidea</taxon>
        <taxon>Araneidae</taxon>
        <taxon>Araneus</taxon>
    </lineage>
</organism>
<dbReference type="EMBL" id="BGPR01000118">
    <property type="protein sequence ID" value="GBL96195.1"/>
    <property type="molecule type" value="Genomic_DNA"/>
</dbReference>
<keyword evidence="2" id="KW-1185">Reference proteome</keyword>
<name>A0A4Y2BXI8_ARAVE</name>
<evidence type="ECO:0000313" key="2">
    <source>
        <dbReference type="Proteomes" id="UP000499080"/>
    </source>
</evidence>
<accession>A0A4Y2BXI8</accession>
<proteinExistence type="predicted"/>
<reference evidence="1 2" key="1">
    <citation type="journal article" date="2019" name="Sci. Rep.">
        <title>Orb-weaving spider Araneus ventricosus genome elucidates the spidroin gene catalogue.</title>
        <authorList>
            <person name="Kono N."/>
            <person name="Nakamura H."/>
            <person name="Ohtoshi R."/>
            <person name="Moran D.A.P."/>
            <person name="Shinohara A."/>
            <person name="Yoshida Y."/>
            <person name="Fujiwara M."/>
            <person name="Mori M."/>
            <person name="Tomita M."/>
            <person name="Arakawa K."/>
        </authorList>
    </citation>
    <scope>NUCLEOTIDE SEQUENCE [LARGE SCALE GENOMIC DNA]</scope>
</reference>
<sequence>MMVATAVVSDLFSSDIYLPLASGDALQINFFSIMRDHKMRSLLPFPPPITRSRAESFYSGNLFNRYVECSMRAERGAERSAAVIFNYVFKGDHESERSLLQAWPYHFMMGDQLPSG</sequence>
<protein>
    <submittedName>
        <fullName evidence="1">Uncharacterized protein</fullName>
    </submittedName>
</protein>
<dbReference type="AlphaFoldDB" id="A0A4Y2BXI8"/>